<sequence length="205" mass="22223">MDNHITCTELTKRFGSRTVIDRLSVTARVGEVTALVGPSGAGKTTLLNMMAGLDRPTSGVVSSPGRRTRSFIFQDFNLLDSMNARDNALLTRRLVGKRVRKKDVDTVFGRLGIDGLQRHFPHQLSGGQQQRVAVARVLIAETPYIFADEPTAALDPASTSVVLQSLRAAADSGVAVVMVSHQRDNLRIVDRTVDVVNGSTARVRS</sequence>
<evidence type="ECO:0000313" key="4">
    <source>
        <dbReference type="EMBL" id="AHW63853.1"/>
    </source>
</evidence>
<dbReference type="PANTHER" id="PTHR24220">
    <property type="entry name" value="IMPORT ATP-BINDING PROTEIN"/>
    <property type="match status" value="1"/>
</dbReference>
<gene>
    <name evidence="4" type="ORF">CGLY_07040</name>
</gene>
<accession>X5DL78</accession>
<organism evidence="4 5">
    <name type="scientific">Corynebacterium glyciniphilum AJ 3170</name>
    <dbReference type="NCBI Taxonomy" id="1404245"/>
    <lineage>
        <taxon>Bacteria</taxon>
        <taxon>Bacillati</taxon>
        <taxon>Actinomycetota</taxon>
        <taxon>Actinomycetes</taxon>
        <taxon>Mycobacteriales</taxon>
        <taxon>Corynebacteriaceae</taxon>
        <taxon>Corynebacterium</taxon>
    </lineage>
</organism>
<evidence type="ECO:0000256" key="2">
    <source>
        <dbReference type="ARBA" id="ARBA00022840"/>
    </source>
</evidence>
<dbReference type="GO" id="GO:0016887">
    <property type="term" value="F:ATP hydrolysis activity"/>
    <property type="evidence" value="ECO:0007669"/>
    <property type="project" value="InterPro"/>
</dbReference>
<dbReference type="PROSITE" id="PS00211">
    <property type="entry name" value="ABC_TRANSPORTER_1"/>
    <property type="match status" value="1"/>
</dbReference>
<dbReference type="InterPro" id="IPR003593">
    <property type="entry name" value="AAA+_ATPase"/>
</dbReference>
<dbReference type="HOGENOM" id="CLU_000604_1_11_11"/>
<evidence type="ECO:0000256" key="1">
    <source>
        <dbReference type="ARBA" id="ARBA00022741"/>
    </source>
</evidence>
<dbReference type="AlphaFoldDB" id="X5DL78"/>
<keyword evidence="5" id="KW-1185">Reference proteome</keyword>
<dbReference type="STRING" id="1404245.CGLY_07040"/>
<dbReference type="Pfam" id="PF00005">
    <property type="entry name" value="ABC_tran"/>
    <property type="match status" value="1"/>
</dbReference>
<dbReference type="PANTHER" id="PTHR24220:SF659">
    <property type="entry name" value="TRANSPORTER, PUTATIVE-RELATED"/>
    <property type="match status" value="1"/>
</dbReference>
<name>X5DL78_9CORY</name>
<dbReference type="InterPro" id="IPR003439">
    <property type="entry name" value="ABC_transporter-like_ATP-bd"/>
</dbReference>
<dbReference type="GO" id="GO:0005886">
    <property type="term" value="C:plasma membrane"/>
    <property type="evidence" value="ECO:0007669"/>
    <property type="project" value="TreeGrafter"/>
</dbReference>
<feature type="domain" description="ABC transporter" evidence="3">
    <location>
        <begin position="5"/>
        <end position="205"/>
    </location>
</feature>
<protein>
    <submittedName>
        <fullName evidence="4">ABC-type transporter, ATPase subunit</fullName>
    </submittedName>
</protein>
<dbReference type="InterPro" id="IPR027417">
    <property type="entry name" value="P-loop_NTPase"/>
</dbReference>
<proteinExistence type="predicted"/>
<dbReference type="RefSeq" id="WP_038551855.1">
    <property type="nucleotide sequence ID" value="NZ_CP006842.1"/>
</dbReference>
<reference evidence="4 5" key="1">
    <citation type="journal article" date="2015" name="Int. J. Syst. Evol. Microbiol.">
        <title>Revisiting Corynebacterium glyciniphilum (ex Kubota et al., 1972) sp. nov., nom. rev., isolated from putrefied banana.</title>
        <authorList>
            <person name="Al-Dilaimi A."/>
            <person name="Bednarz H."/>
            <person name="Lomker A."/>
            <person name="Niehaus K."/>
            <person name="Kalinowski J."/>
            <person name="Ruckert C."/>
        </authorList>
    </citation>
    <scope>NUCLEOTIDE SEQUENCE [LARGE SCALE GENOMIC DNA]</scope>
    <source>
        <strain evidence="4">AJ 3170</strain>
    </source>
</reference>
<dbReference type="GO" id="GO:0022857">
    <property type="term" value="F:transmembrane transporter activity"/>
    <property type="evidence" value="ECO:0007669"/>
    <property type="project" value="TreeGrafter"/>
</dbReference>
<dbReference type="EMBL" id="CP006842">
    <property type="protein sequence ID" value="AHW63853.1"/>
    <property type="molecule type" value="Genomic_DNA"/>
</dbReference>
<dbReference type="KEGG" id="cgy:CGLY_07040"/>
<dbReference type="SMART" id="SM00382">
    <property type="entry name" value="AAA"/>
    <property type="match status" value="1"/>
</dbReference>
<dbReference type="Gene3D" id="3.40.50.300">
    <property type="entry name" value="P-loop containing nucleotide triphosphate hydrolases"/>
    <property type="match status" value="1"/>
</dbReference>
<dbReference type="InterPro" id="IPR017871">
    <property type="entry name" value="ABC_transporter-like_CS"/>
</dbReference>
<dbReference type="PROSITE" id="PS50893">
    <property type="entry name" value="ABC_TRANSPORTER_2"/>
    <property type="match status" value="1"/>
</dbReference>
<keyword evidence="2" id="KW-0067">ATP-binding</keyword>
<dbReference type="eggNOG" id="COG1136">
    <property type="taxonomic scope" value="Bacteria"/>
</dbReference>
<dbReference type="InterPro" id="IPR015854">
    <property type="entry name" value="ABC_transpr_LolD-like"/>
</dbReference>
<evidence type="ECO:0000313" key="5">
    <source>
        <dbReference type="Proteomes" id="UP000023703"/>
    </source>
</evidence>
<dbReference type="SUPFAM" id="SSF52540">
    <property type="entry name" value="P-loop containing nucleoside triphosphate hydrolases"/>
    <property type="match status" value="1"/>
</dbReference>
<keyword evidence="1" id="KW-0547">Nucleotide-binding</keyword>
<dbReference type="Proteomes" id="UP000023703">
    <property type="component" value="Chromosome"/>
</dbReference>
<dbReference type="GO" id="GO:0005524">
    <property type="term" value="F:ATP binding"/>
    <property type="evidence" value="ECO:0007669"/>
    <property type="project" value="UniProtKB-KW"/>
</dbReference>
<dbReference type="OrthoDB" id="4425833at2"/>
<evidence type="ECO:0000259" key="3">
    <source>
        <dbReference type="PROSITE" id="PS50893"/>
    </source>
</evidence>